<proteinExistence type="predicted"/>
<dbReference type="OrthoDB" id="9803916at2"/>
<evidence type="ECO:0000259" key="1">
    <source>
        <dbReference type="Pfam" id="PF00753"/>
    </source>
</evidence>
<organism evidence="2 3">
    <name type="scientific">Evtepia gabavorous</name>
    <dbReference type="NCBI Taxonomy" id="2211183"/>
    <lineage>
        <taxon>Bacteria</taxon>
        <taxon>Bacillati</taxon>
        <taxon>Bacillota</taxon>
        <taxon>Clostridia</taxon>
        <taxon>Eubacteriales</taxon>
        <taxon>Evtepia</taxon>
    </lineage>
</organism>
<keyword evidence="2" id="KW-0378">Hydrolase</keyword>
<dbReference type="SUPFAM" id="SSF56281">
    <property type="entry name" value="Metallo-hydrolase/oxidoreductase"/>
    <property type="match status" value="1"/>
</dbReference>
<dbReference type="AlphaFoldDB" id="A0A3E2B539"/>
<evidence type="ECO:0000313" key="2">
    <source>
        <dbReference type="EMBL" id="RFT07086.1"/>
    </source>
</evidence>
<evidence type="ECO:0000313" key="3">
    <source>
        <dbReference type="Proteomes" id="UP000260649"/>
    </source>
</evidence>
<dbReference type="Gene3D" id="3.60.15.10">
    <property type="entry name" value="Ribonuclease Z/Hydroxyacylglutathione hydrolase-like"/>
    <property type="match status" value="1"/>
</dbReference>
<dbReference type="GO" id="GO:0016740">
    <property type="term" value="F:transferase activity"/>
    <property type="evidence" value="ECO:0007669"/>
    <property type="project" value="TreeGrafter"/>
</dbReference>
<feature type="domain" description="Metallo-beta-lactamase" evidence="1">
    <location>
        <begin position="22"/>
        <end position="141"/>
    </location>
</feature>
<dbReference type="PANTHER" id="PTHR13754:SF13">
    <property type="entry name" value="METALLO-BETA-LACTAMASE SUPERFAMILY PROTEIN (AFU_ORTHOLOGUE AFUA_3G07630)"/>
    <property type="match status" value="1"/>
</dbReference>
<dbReference type="InterPro" id="IPR036866">
    <property type="entry name" value="RibonucZ/Hydroxyglut_hydro"/>
</dbReference>
<dbReference type="InterPro" id="IPR041712">
    <property type="entry name" value="DHPS-like_MBL-fold"/>
</dbReference>
<dbReference type="GO" id="GO:0016787">
    <property type="term" value="F:hydrolase activity"/>
    <property type="evidence" value="ECO:0007669"/>
    <property type="project" value="UniProtKB-KW"/>
</dbReference>
<dbReference type="PANTHER" id="PTHR13754">
    <property type="entry name" value="METALLO-BETA-LACTAMASE SUPERFAMILY PROTEIN"/>
    <property type="match status" value="1"/>
</dbReference>
<reference evidence="2 3" key="1">
    <citation type="submission" date="2018-07" db="EMBL/GenBank/DDBJ databases">
        <title>GABA Modulating Bacteria of the Human Gut Microbiota.</title>
        <authorList>
            <person name="Strandwitz P."/>
            <person name="Kim K.H."/>
            <person name="Terekhova D."/>
            <person name="Liu J.K."/>
            <person name="Sharma A."/>
            <person name="Levering J."/>
            <person name="Mcdonald D."/>
            <person name="Dietrich D."/>
            <person name="Ramadhar T.R."/>
            <person name="Lekbua A."/>
            <person name="Mroue N."/>
            <person name="Liston C."/>
            <person name="Stewart E.J."/>
            <person name="Dubin M.J."/>
            <person name="Zengler K."/>
            <person name="Knight R."/>
            <person name="Gilbert J.A."/>
            <person name="Clardy J."/>
            <person name="Lewis K."/>
        </authorList>
    </citation>
    <scope>NUCLEOTIDE SEQUENCE [LARGE SCALE GENOMIC DNA]</scope>
    <source>
        <strain evidence="2 3">KLE1738</strain>
    </source>
</reference>
<dbReference type="RefSeq" id="WP_117141821.1">
    <property type="nucleotide sequence ID" value="NZ_CAKXKJ010000001.1"/>
</dbReference>
<dbReference type="Proteomes" id="UP000260649">
    <property type="component" value="Unassembled WGS sequence"/>
</dbReference>
<keyword evidence="3" id="KW-1185">Reference proteome</keyword>
<dbReference type="InterPro" id="IPR052926">
    <property type="entry name" value="Metallo-beta-lactamase_dom"/>
</dbReference>
<accession>A0A3E2B539</accession>
<gene>
    <name evidence="2" type="ORF">DV520_03595</name>
</gene>
<protein>
    <submittedName>
        <fullName evidence="2">MBL fold metallo-hydrolase</fullName>
    </submittedName>
</protein>
<dbReference type="Pfam" id="PF00753">
    <property type="entry name" value="Lactamase_B"/>
    <property type="match status" value="1"/>
</dbReference>
<sequence length="270" mass="29361">MRVTILVDNLAARGLEAEWGLSIYVEYQGHAILLDTGASDRFARNADTLGIDLSTVSFGVLSHAHWDHGNGMGTFFARNPTAPFYLRQGCGETCYDKTPEGWRYEGLQRGLLTTFAPRIRYVTGDFSPLPGVTLLPHKTPGLAQRGLAANMYRKVGDQWLPDDFSHEQSLVFSTPKGLVIFNSCCHGGADNIVREVADTFPGQPISAIVGGFHLYDTPAQEVRAFAHRLGETGVTQVITGHCTGPEALDILTQVLGSRVQPLSTGLVLTF</sequence>
<name>A0A3E2B539_9FIRM</name>
<dbReference type="EMBL" id="QQRQ01000004">
    <property type="protein sequence ID" value="RFT07086.1"/>
    <property type="molecule type" value="Genomic_DNA"/>
</dbReference>
<dbReference type="InterPro" id="IPR001279">
    <property type="entry name" value="Metallo-B-lactamas"/>
</dbReference>
<comment type="caution">
    <text evidence="2">The sequence shown here is derived from an EMBL/GenBank/DDBJ whole genome shotgun (WGS) entry which is preliminary data.</text>
</comment>
<dbReference type="GeneID" id="97994826"/>
<dbReference type="CDD" id="cd07713">
    <property type="entry name" value="DHPS-like_MBL-fold"/>
    <property type="match status" value="1"/>
</dbReference>